<protein>
    <submittedName>
        <fullName evidence="1">Uncharacterized protein</fullName>
    </submittedName>
</protein>
<feature type="non-terminal residue" evidence="1">
    <location>
        <position position="1"/>
    </location>
</feature>
<accession>A0A8S2Z5T3</accession>
<evidence type="ECO:0000313" key="2">
    <source>
        <dbReference type="EMBL" id="CAF4659131.1"/>
    </source>
</evidence>
<sequence length="66" mass="7828">LFIIHCETKLNMICPTAIDPKRPYGLPYDPQWKSQMPRPTQRSTEFILSIIEKIKELNRRPANYPE</sequence>
<evidence type="ECO:0000313" key="1">
    <source>
        <dbReference type="EMBL" id="CAF4604731.1"/>
    </source>
</evidence>
<gene>
    <name evidence="1" type="ORF">BYL167_LOCUS40285</name>
    <name evidence="2" type="ORF">GIL414_LOCUS41404</name>
    <name evidence="3" type="ORF">SMN809_LOCUS48591</name>
</gene>
<organism evidence="1 4">
    <name type="scientific">Rotaria magnacalcarata</name>
    <dbReference type="NCBI Taxonomy" id="392030"/>
    <lineage>
        <taxon>Eukaryota</taxon>
        <taxon>Metazoa</taxon>
        <taxon>Spiralia</taxon>
        <taxon>Gnathifera</taxon>
        <taxon>Rotifera</taxon>
        <taxon>Eurotatoria</taxon>
        <taxon>Bdelloidea</taxon>
        <taxon>Philodinida</taxon>
        <taxon>Philodinidae</taxon>
        <taxon>Rotaria</taxon>
    </lineage>
</organism>
<dbReference type="Proteomes" id="UP000681967">
    <property type="component" value="Unassembled WGS sequence"/>
</dbReference>
<dbReference type="EMBL" id="CAJOBH010099260">
    <property type="protein sequence ID" value="CAF4604731.1"/>
    <property type="molecule type" value="Genomic_DNA"/>
</dbReference>
<dbReference type="Proteomes" id="UP000676336">
    <property type="component" value="Unassembled WGS sequence"/>
</dbReference>
<dbReference type="EMBL" id="CAJOBI010156452">
    <property type="protein sequence ID" value="CAF4833155.1"/>
    <property type="molecule type" value="Genomic_DNA"/>
</dbReference>
<comment type="caution">
    <text evidence="1">The sequence shown here is derived from an EMBL/GenBank/DDBJ whole genome shotgun (WGS) entry which is preliminary data.</text>
</comment>
<evidence type="ECO:0000313" key="3">
    <source>
        <dbReference type="EMBL" id="CAF4833155.1"/>
    </source>
</evidence>
<name>A0A8S2Z5T3_9BILA</name>
<reference evidence="1" key="1">
    <citation type="submission" date="2021-02" db="EMBL/GenBank/DDBJ databases">
        <authorList>
            <person name="Nowell W R."/>
        </authorList>
    </citation>
    <scope>NUCLEOTIDE SEQUENCE</scope>
</reference>
<proteinExistence type="predicted"/>
<evidence type="ECO:0000313" key="4">
    <source>
        <dbReference type="Proteomes" id="UP000681967"/>
    </source>
</evidence>
<dbReference type="Proteomes" id="UP000681720">
    <property type="component" value="Unassembled WGS sequence"/>
</dbReference>
<dbReference type="AlphaFoldDB" id="A0A8S2Z5T3"/>
<dbReference type="EMBL" id="CAJOBJ010117273">
    <property type="protein sequence ID" value="CAF4659131.1"/>
    <property type="molecule type" value="Genomic_DNA"/>
</dbReference>